<dbReference type="STRING" id="1268072.PSAB_00960"/>
<dbReference type="Gene3D" id="1.10.3210.10">
    <property type="entry name" value="Hypothetical protein af1432"/>
    <property type="match status" value="1"/>
</dbReference>
<feature type="domain" description="HDOD" evidence="1">
    <location>
        <begin position="16"/>
        <end position="215"/>
    </location>
</feature>
<gene>
    <name evidence="2" type="ORF">PSAB_00960</name>
</gene>
<dbReference type="RefSeq" id="WP_025332739.1">
    <property type="nucleotide sequence ID" value="NZ_CP004078.1"/>
</dbReference>
<dbReference type="PANTHER" id="PTHR33525:SF3">
    <property type="entry name" value="RIBONUCLEASE Y"/>
    <property type="match status" value="1"/>
</dbReference>
<dbReference type="PROSITE" id="PS51833">
    <property type="entry name" value="HDOD"/>
    <property type="match status" value="1"/>
</dbReference>
<keyword evidence="2" id="KW-0378">Hydrolase</keyword>
<dbReference type="PANTHER" id="PTHR33525">
    <property type="match status" value="1"/>
</dbReference>
<dbReference type="KEGG" id="psab:PSAB_00960"/>
<dbReference type="InterPro" id="IPR013976">
    <property type="entry name" value="HDOD"/>
</dbReference>
<evidence type="ECO:0000313" key="2">
    <source>
        <dbReference type="EMBL" id="AHV95132.1"/>
    </source>
</evidence>
<accession>X4ZC84</accession>
<evidence type="ECO:0000313" key="3">
    <source>
        <dbReference type="Proteomes" id="UP000019772"/>
    </source>
</evidence>
<dbReference type="Proteomes" id="UP000019772">
    <property type="component" value="Chromosome"/>
</dbReference>
<sequence length="285" mass="32198">MNQIDVYQALETSPKMPVIPPEISDIFEMIRQPDLLDIDLLAEKVALYDGLNQAVLTNVNSGYYQISRTIENINEAIVFLGMKTMRNLLIYFITELLFHDELGKQSSLFSSHQYWKHNLGTAVACNILSSKLKIGDRFQLFSYGLCHDIGFAILNACLPDLVDQIFETMSRGVHHIVAEKIALGGKTHADIGAWICEKWGLPEDLGLVVKYHHSPLLSTDNLSEIELIHVADCISTEYYQRLIGLDVRHPINARVMQNLRITKDMVEEIGASLPDEVEQVSRIFA</sequence>
<dbReference type="InterPro" id="IPR052340">
    <property type="entry name" value="RNase_Y/CdgJ"/>
</dbReference>
<organism evidence="2 3">
    <name type="scientific">Paenibacillus sabinae T27</name>
    <dbReference type="NCBI Taxonomy" id="1268072"/>
    <lineage>
        <taxon>Bacteria</taxon>
        <taxon>Bacillati</taxon>
        <taxon>Bacillota</taxon>
        <taxon>Bacilli</taxon>
        <taxon>Bacillales</taxon>
        <taxon>Paenibacillaceae</taxon>
        <taxon>Paenibacillus</taxon>
    </lineage>
</organism>
<proteinExistence type="predicted"/>
<protein>
    <submittedName>
        <fullName evidence="2">Metal dependent phosphohydrolase</fullName>
    </submittedName>
</protein>
<dbReference type="HOGENOM" id="CLU_048246_4_0_9"/>
<name>X4ZC84_9BACL</name>
<dbReference type="AlphaFoldDB" id="X4ZC84"/>
<keyword evidence="3" id="KW-1185">Reference proteome</keyword>
<dbReference type="GO" id="GO:0016787">
    <property type="term" value="F:hydrolase activity"/>
    <property type="evidence" value="ECO:0007669"/>
    <property type="project" value="UniProtKB-KW"/>
</dbReference>
<dbReference type="PATRIC" id="fig|1268072.3.peg.203"/>
<dbReference type="SUPFAM" id="SSF109604">
    <property type="entry name" value="HD-domain/PDEase-like"/>
    <property type="match status" value="1"/>
</dbReference>
<reference evidence="2 3" key="1">
    <citation type="journal article" date="2014" name="PLoS Genet.">
        <title>Comparative Genomic Analysis of N2-Fixing and Non-N2-Fixing Paenibacillus spp.: Organization, Evolution and Expression of the Nitrogen Fixation Genes.</title>
        <authorList>
            <person name="Xie J.B."/>
            <person name="Du Z."/>
            <person name="Bai L."/>
            <person name="Tian C."/>
            <person name="Zhang Y."/>
            <person name="Xie J.Y."/>
            <person name="Wang T."/>
            <person name="Liu X."/>
            <person name="Chen X."/>
            <person name="Cheng Q."/>
            <person name="Chen S."/>
            <person name="Li J."/>
        </authorList>
    </citation>
    <scope>NUCLEOTIDE SEQUENCE [LARGE SCALE GENOMIC DNA]</scope>
    <source>
        <strain evidence="2 3">T27</strain>
    </source>
</reference>
<dbReference type="Pfam" id="PF08668">
    <property type="entry name" value="HDOD"/>
    <property type="match status" value="1"/>
</dbReference>
<dbReference type="eggNOG" id="COG1639">
    <property type="taxonomic scope" value="Bacteria"/>
</dbReference>
<dbReference type="EMBL" id="CP004078">
    <property type="protein sequence ID" value="AHV95132.1"/>
    <property type="molecule type" value="Genomic_DNA"/>
</dbReference>
<evidence type="ECO:0000259" key="1">
    <source>
        <dbReference type="PROSITE" id="PS51833"/>
    </source>
</evidence>
<dbReference type="OrthoDB" id="2045426at2"/>